<dbReference type="OrthoDB" id="3218196at2"/>
<evidence type="ECO:0000256" key="1">
    <source>
        <dbReference type="SAM" id="Phobius"/>
    </source>
</evidence>
<feature type="transmembrane region" description="Helical" evidence="1">
    <location>
        <begin position="235"/>
        <end position="257"/>
    </location>
</feature>
<evidence type="ECO:0000313" key="2">
    <source>
        <dbReference type="EMBL" id="TCO52575.1"/>
    </source>
</evidence>
<gene>
    <name evidence="2" type="ORF">EV192_112307</name>
</gene>
<keyword evidence="1" id="KW-1133">Transmembrane helix</keyword>
<keyword evidence="3" id="KW-1185">Reference proteome</keyword>
<organism evidence="2 3">
    <name type="scientific">Actinocrispum wychmicini</name>
    <dbReference type="NCBI Taxonomy" id="1213861"/>
    <lineage>
        <taxon>Bacteria</taxon>
        <taxon>Bacillati</taxon>
        <taxon>Actinomycetota</taxon>
        <taxon>Actinomycetes</taxon>
        <taxon>Pseudonocardiales</taxon>
        <taxon>Pseudonocardiaceae</taxon>
        <taxon>Actinocrispum</taxon>
    </lineage>
</organism>
<keyword evidence="1" id="KW-0472">Membrane</keyword>
<evidence type="ECO:0000313" key="3">
    <source>
        <dbReference type="Proteomes" id="UP000295680"/>
    </source>
</evidence>
<sequence>MTITSQRETTNGSLRQVTSLARTTPGVLGVLALLVVVVGLAAGVFSAVSVQRRAQALDDLAARSGPLSVAAQEIYRSLSDADATAAGAFLAGGLEPSPVRKRYENDIAQASNALAIAVAAREPGDVTARGSSLATLSQQLPVYTGLVETARANNRQGLPLGIAYQREASSLMSTQLLPAAKNLYKEEVTQVAADQDRAGSFPILEIFVGLVLLAVLIVAQAYVRRRTNRVFNIGLLSGTAAAVISLLWVVIATFGVIGDVDDSRIQGSAQVDVLAQARIATLQGRADETLTLVARGTGQTYEDDYAKTQKPQLSALLDSARSRATDQAVRDAVDKARTSASAWFATHDKLHLADQNGDYTTAVNLAIGPTDSAATEFDDVDKALNTAIDRTRSAFNDEISAASGALGGTVVGVALLAVIVAVASTVGIWQRLKEYR</sequence>
<keyword evidence="1" id="KW-0812">Transmembrane</keyword>
<evidence type="ECO:0008006" key="4">
    <source>
        <dbReference type="Google" id="ProtNLM"/>
    </source>
</evidence>
<feature type="transmembrane region" description="Helical" evidence="1">
    <location>
        <begin position="203"/>
        <end position="223"/>
    </location>
</feature>
<dbReference type="AlphaFoldDB" id="A0A4R2JE96"/>
<proteinExistence type="predicted"/>
<name>A0A4R2JE96_9PSEU</name>
<comment type="caution">
    <text evidence="2">The sequence shown here is derived from an EMBL/GenBank/DDBJ whole genome shotgun (WGS) entry which is preliminary data.</text>
</comment>
<feature type="transmembrane region" description="Helical" evidence="1">
    <location>
        <begin position="405"/>
        <end position="429"/>
    </location>
</feature>
<protein>
    <recommendedName>
        <fullName evidence="4">Secreted protein</fullName>
    </recommendedName>
</protein>
<feature type="transmembrane region" description="Helical" evidence="1">
    <location>
        <begin position="27"/>
        <end position="48"/>
    </location>
</feature>
<accession>A0A4R2JE96</accession>
<dbReference type="Proteomes" id="UP000295680">
    <property type="component" value="Unassembled WGS sequence"/>
</dbReference>
<dbReference type="RefSeq" id="WP_132124485.1">
    <property type="nucleotide sequence ID" value="NZ_SLWS01000012.1"/>
</dbReference>
<reference evidence="2 3" key="1">
    <citation type="submission" date="2019-03" db="EMBL/GenBank/DDBJ databases">
        <title>Genomic Encyclopedia of Type Strains, Phase IV (KMG-IV): sequencing the most valuable type-strain genomes for metagenomic binning, comparative biology and taxonomic classification.</title>
        <authorList>
            <person name="Goeker M."/>
        </authorList>
    </citation>
    <scope>NUCLEOTIDE SEQUENCE [LARGE SCALE GENOMIC DNA]</scope>
    <source>
        <strain evidence="2 3">DSM 45934</strain>
    </source>
</reference>
<dbReference type="EMBL" id="SLWS01000012">
    <property type="protein sequence ID" value="TCO52575.1"/>
    <property type="molecule type" value="Genomic_DNA"/>
</dbReference>